<dbReference type="AlphaFoldDB" id="A0ABD0RYT6"/>
<feature type="non-terminal residue" evidence="1">
    <location>
        <position position="70"/>
    </location>
</feature>
<dbReference type="Proteomes" id="UP001529510">
    <property type="component" value="Unassembled WGS sequence"/>
</dbReference>
<protein>
    <submittedName>
        <fullName evidence="1">Uncharacterized protein</fullName>
    </submittedName>
</protein>
<dbReference type="EMBL" id="JAMKFB020000001">
    <property type="protein sequence ID" value="KAL0203719.1"/>
    <property type="molecule type" value="Genomic_DNA"/>
</dbReference>
<organism evidence="1 2">
    <name type="scientific">Cirrhinus mrigala</name>
    <name type="common">Mrigala</name>
    <dbReference type="NCBI Taxonomy" id="683832"/>
    <lineage>
        <taxon>Eukaryota</taxon>
        <taxon>Metazoa</taxon>
        <taxon>Chordata</taxon>
        <taxon>Craniata</taxon>
        <taxon>Vertebrata</taxon>
        <taxon>Euteleostomi</taxon>
        <taxon>Actinopterygii</taxon>
        <taxon>Neopterygii</taxon>
        <taxon>Teleostei</taxon>
        <taxon>Ostariophysi</taxon>
        <taxon>Cypriniformes</taxon>
        <taxon>Cyprinidae</taxon>
        <taxon>Labeoninae</taxon>
        <taxon>Labeonini</taxon>
        <taxon>Cirrhinus</taxon>
    </lineage>
</organism>
<sequence>RHFNPHSGSSGNFISQDCLNQLQLSHCRHFQVLSVKTIQGKPLGRGAVRYSSPFITLQVGLFHKEEMWFL</sequence>
<comment type="caution">
    <text evidence="1">The sequence shown here is derived from an EMBL/GenBank/DDBJ whole genome shotgun (WGS) entry which is preliminary data.</text>
</comment>
<keyword evidence="2" id="KW-1185">Reference proteome</keyword>
<evidence type="ECO:0000313" key="1">
    <source>
        <dbReference type="EMBL" id="KAL0203719.1"/>
    </source>
</evidence>
<accession>A0ABD0RYT6</accession>
<name>A0ABD0RYT6_CIRMR</name>
<gene>
    <name evidence="1" type="ORF">M9458_001737</name>
</gene>
<feature type="non-terminal residue" evidence="1">
    <location>
        <position position="1"/>
    </location>
</feature>
<reference evidence="1 2" key="1">
    <citation type="submission" date="2024-05" db="EMBL/GenBank/DDBJ databases">
        <title>Genome sequencing and assembly of Indian major carp, Cirrhinus mrigala (Hamilton, 1822).</title>
        <authorList>
            <person name="Mohindra V."/>
            <person name="Chowdhury L.M."/>
            <person name="Lal K."/>
            <person name="Jena J.K."/>
        </authorList>
    </citation>
    <scope>NUCLEOTIDE SEQUENCE [LARGE SCALE GENOMIC DNA]</scope>
    <source>
        <strain evidence="1">CM1030</strain>
        <tissue evidence="1">Blood</tissue>
    </source>
</reference>
<evidence type="ECO:0000313" key="2">
    <source>
        <dbReference type="Proteomes" id="UP001529510"/>
    </source>
</evidence>
<proteinExistence type="predicted"/>